<evidence type="ECO:0000256" key="10">
    <source>
        <dbReference type="PROSITE-ProRule" id="PRU00282"/>
    </source>
</evidence>
<dbReference type="InterPro" id="IPR018108">
    <property type="entry name" value="MCP_transmembrane"/>
</dbReference>
<dbReference type="PRINTS" id="PR00926">
    <property type="entry name" value="MITOCARRIER"/>
</dbReference>
<evidence type="ECO:0000256" key="8">
    <source>
        <dbReference type="ARBA" id="ARBA00023128"/>
    </source>
</evidence>
<sequence length="279" mass="29804">MEEFVAEKTHVPFKVALLAGGAAGTAVDVILFPLDTIKTRLQSEAGFIKSGGIRGVYSGLLSAALGSAPGASLFFVAYETSKSIYGSLVQHEGLQSIGHMMAATLGEVTACLVRVPVEVVKQRTQVFSTSSSLESFRYTLRSEGLRGFYRGYASTVMREVPFSVIQFPLWEFMKSKVSEKTGQPVTAWQSSICGAVAGGTSAAITTPLDVAKTRIILAKKGSTVAKGDIGFVLRQVIHERGLPGLFSGMVPRVVWISIGGSIFLGVYEKVKIWASSVLK</sequence>
<comment type="similarity">
    <text evidence="2 11">Belongs to the mitochondrial carrier (TC 2.A.29) family.</text>
</comment>
<feature type="transmembrane region" description="Helical" evidence="12">
    <location>
        <begin position="15"/>
        <end position="34"/>
    </location>
</feature>
<comment type="subcellular location">
    <subcellularLocation>
        <location evidence="1">Mitochondrion inner membrane</location>
        <topology evidence="1">Multi-pass membrane protein</topology>
    </subcellularLocation>
</comment>
<evidence type="ECO:0000256" key="9">
    <source>
        <dbReference type="ARBA" id="ARBA00023136"/>
    </source>
</evidence>
<keyword evidence="4 10" id="KW-0812">Transmembrane</keyword>
<keyword evidence="7 12" id="KW-1133">Transmembrane helix</keyword>
<keyword evidence="8" id="KW-0496">Mitochondrion</keyword>
<dbReference type="EnsemblMetazoa" id="BGLB005586-RB">
    <property type="protein sequence ID" value="BGLB005586-PB"/>
    <property type="gene ID" value="BGLB005586"/>
</dbReference>
<evidence type="ECO:0000256" key="11">
    <source>
        <dbReference type="RuleBase" id="RU000488"/>
    </source>
</evidence>
<evidence type="ECO:0000256" key="6">
    <source>
        <dbReference type="ARBA" id="ARBA00022792"/>
    </source>
</evidence>
<proteinExistence type="inferred from homology"/>
<accession>A0A2C9JP40</accession>
<keyword evidence="6" id="KW-0999">Mitochondrion inner membrane</keyword>
<dbReference type="InterPro" id="IPR023395">
    <property type="entry name" value="MCP_dom_sf"/>
</dbReference>
<feature type="repeat" description="Solcar" evidence="10">
    <location>
        <begin position="94"/>
        <end position="176"/>
    </location>
</feature>
<organism evidence="13 14">
    <name type="scientific">Biomphalaria glabrata</name>
    <name type="common">Bloodfluke planorb</name>
    <name type="synonym">Freshwater snail</name>
    <dbReference type="NCBI Taxonomy" id="6526"/>
    <lineage>
        <taxon>Eukaryota</taxon>
        <taxon>Metazoa</taxon>
        <taxon>Spiralia</taxon>
        <taxon>Lophotrochozoa</taxon>
        <taxon>Mollusca</taxon>
        <taxon>Gastropoda</taxon>
        <taxon>Heterobranchia</taxon>
        <taxon>Euthyneura</taxon>
        <taxon>Panpulmonata</taxon>
        <taxon>Hygrophila</taxon>
        <taxon>Lymnaeoidea</taxon>
        <taxon>Planorbidae</taxon>
        <taxon>Biomphalaria</taxon>
    </lineage>
</organism>
<feature type="repeat" description="Solcar" evidence="10">
    <location>
        <begin position="11"/>
        <end position="84"/>
    </location>
</feature>
<dbReference type="Proteomes" id="UP000076420">
    <property type="component" value="Unassembled WGS sequence"/>
</dbReference>
<dbReference type="KEGG" id="bgt:106061808"/>
<keyword evidence="3 11" id="KW-0813">Transport</keyword>
<dbReference type="RefSeq" id="XP_013075474.2">
    <property type="nucleotide sequence ID" value="XM_013220020.2"/>
</dbReference>
<evidence type="ECO:0000256" key="1">
    <source>
        <dbReference type="ARBA" id="ARBA00004448"/>
    </source>
</evidence>
<dbReference type="PROSITE" id="PS50920">
    <property type="entry name" value="SOLCAR"/>
    <property type="match status" value="3"/>
</dbReference>
<dbReference type="VEuPathDB" id="VectorBase:BGLB005586"/>
<dbReference type="PANTHER" id="PTHR45667">
    <property type="entry name" value="S-ADENOSYLMETHIONINE MITOCHONDRIAL CARRIER PROTEIN"/>
    <property type="match status" value="1"/>
</dbReference>
<name>A0A2C9JP40_BIOGL</name>
<keyword evidence="9 10" id="KW-0472">Membrane</keyword>
<evidence type="ECO:0000256" key="7">
    <source>
        <dbReference type="ARBA" id="ARBA00022989"/>
    </source>
</evidence>
<dbReference type="GO" id="GO:0055085">
    <property type="term" value="P:transmembrane transport"/>
    <property type="evidence" value="ECO:0007669"/>
    <property type="project" value="InterPro"/>
</dbReference>
<dbReference type="Gene3D" id="1.50.40.10">
    <property type="entry name" value="Mitochondrial carrier domain"/>
    <property type="match status" value="1"/>
</dbReference>
<dbReference type="FunFam" id="1.50.40.10:FF:000018">
    <property type="entry name" value="S-adenosylmethionine mitochondrial carrier protein-like"/>
    <property type="match status" value="1"/>
</dbReference>
<dbReference type="VEuPathDB" id="VectorBase:BGLAX_048574"/>
<feature type="transmembrane region" description="Helical" evidence="12">
    <location>
        <begin position="55"/>
        <end position="78"/>
    </location>
</feature>
<evidence type="ECO:0000256" key="5">
    <source>
        <dbReference type="ARBA" id="ARBA00022737"/>
    </source>
</evidence>
<dbReference type="STRING" id="6526.A0A2C9JP40"/>
<dbReference type="SUPFAM" id="SSF103506">
    <property type="entry name" value="Mitochondrial carrier"/>
    <property type="match status" value="1"/>
</dbReference>
<feature type="repeat" description="Solcar" evidence="10">
    <location>
        <begin position="185"/>
        <end position="273"/>
    </location>
</feature>
<evidence type="ECO:0008006" key="15">
    <source>
        <dbReference type="Google" id="ProtNLM"/>
    </source>
</evidence>
<dbReference type="InterPro" id="IPR002067">
    <property type="entry name" value="MCP"/>
</dbReference>
<evidence type="ECO:0000256" key="12">
    <source>
        <dbReference type="SAM" id="Phobius"/>
    </source>
</evidence>
<reference evidence="13" key="1">
    <citation type="submission" date="2020-05" db="UniProtKB">
        <authorList>
            <consortium name="EnsemblMetazoa"/>
        </authorList>
    </citation>
    <scope>IDENTIFICATION</scope>
    <source>
        <strain evidence="13">BB02</strain>
    </source>
</reference>
<evidence type="ECO:0000256" key="4">
    <source>
        <dbReference type="ARBA" id="ARBA00022692"/>
    </source>
</evidence>
<evidence type="ECO:0000313" key="14">
    <source>
        <dbReference type="Proteomes" id="UP000076420"/>
    </source>
</evidence>
<evidence type="ECO:0000313" key="13">
    <source>
        <dbReference type="EnsemblMetazoa" id="BGLB005586-PB"/>
    </source>
</evidence>
<dbReference type="GO" id="GO:0005743">
    <property type="term" value="C:mitochondrial inner membrane"/>
    <property type="evidence" value="ECO:0007669"/>
    <property type="project" value="UniProtKB-SubCell"/>
</dbReference>
<gene>
    <name evidence="13" type="primary">106061808</name>
</gene>
<evidence type="ECO:0000256" key="3">
    <source>
        <dbReference type="ARBA" id="ARBA00022448"/>
    </source>
</evidence>
<dbReference type="AlphaFoldDB" id="A0A2C9JP40"/>
<keyword evidence="5" id="KW-0677">Repeat</keyword>
<dbReference type="Pfam" id="PF00153">
    <property type="entry name" value="Mito_carr"/>
    <property type="match status" value="4"/>
</dbReference>
<dbReference type="OrthoDB" id="276989at2759"/>
<evidence type="ECO:0000256" key="2">
    <source>
        <dbReference type="ARBA" id="ARBA00006375"/>
    </source>
</evidence>
<protein>
    <recommendedName>
        <fullName evidence="15">S-adenosylmethionine mitochondrial carrier protein</fullName>
    </recommendedName>
</protein>